<dbReference type="Proteomes" id="UP000282597">
    <property type="component" value="Chromosome"/>
</dbReference>
<protein>
    <submittedName>
        <fullName evidence="1">Uncharacterized protein</fullName>
    </submittedName>
</protein>
<keyword evidence="2" id="KW-1185">Reference proteome</keyword>
<dbReference type="AlphaFoldDB" id="A0A2Z6ESP5"/>
<sequence>MKLLSHMSWLEACRWLKCRIADQNFAIGGFNLLPYRYMRARGLRQYRKYGLLSAALAIFILSDVIQTRPELHIAPALLNSLAQESMFVARPTEAATNQPRNPLILTQRQPPPANVALQLIGLFERGQTRAALVRSPAGSVLLRIGDELNGEVVTRIDVASLLLSNGTGLARTLSLREAH</sequence>
<gene>
    <name evidence="1" type="ORF">MCB1EB_0274</name>
</gene>
<organism evidence="1 2">
    <name type="scientific">Mycoavidus cysteinexigens</name>
    <dbReference type="NCBI Taxonomy" id="1553431"/>
    <lineage>
        <taxon>Bacteria</taxon>
        <taxon>Pseudomonadati</taxon>
        <taxon>Pseudomonadota</taxon>
        <taxon>Betaproteobacteria</taxon>
        <taxon>Burkholderiales</taxon>
        <taxon>Burkholderiaceae</taxon>
        <taxon>Mycoavidus</taxon>
    </lineage>
</organism>
<dbReference type="EMBL" id="AP018150">
    <property type="protein sequence ID" value="BBE08435.1"/>
    <property type="molecule type" value="Genomic_DNA"/>
</dbReference>
<evidence type="ECO:0000313" key="1">
    <source>
        <dbReference type="EMBL" id="BBE08435.1"/>
    </source>
</evidence>
<accession>A0A2Z6ESP5</accession>
<name>A0A2Z6ESP5_9BURK</name>
<dbReference type="RefSeq" id="WP_045363419.1">
    <property type="nucleotide sequence ID" value="NZ_AP018150.1"/>
</dbReference>
<dbReference type="KEGG" id="mcys:MCB1EB_0274"/>
<evidence type="ECO:0000313" key="2">
    <source>
        <dbReference type="Proteomes" id="UP000282597"/>
    </source>
</evidence>
<reference evidence="1 2" key="1">
    <citation type="journal article" date="2018" name="Microbes Environ.">
        <title>Comparative Genomic Insights into Endofungal Lifestyles of Two Bacterial Endosymbionts, Mycoavidus cysteinexigens and Burkholderia rhizoxinica.</title>
        <authorList>
            <person name="Sharmin D."/>
            <person name="Guo Y."/>
            <person name="Nishizawa T."/>
            <person name="Ohshima S."/>
            <person name="Sato Y."/>
            <person name="Takashima Y."/>
            <person name="Narisawa K."/>
            <person name="Ohta H."/>
        </authorList>
    </citation>
    <scope>NUCLEOTIDE SEQUENCE [LARGE SCALE GENOMIC DNA]</scope>
    <source>
        <strain evidence="1 2">B1-EB</strain>
    </source>
</reference>
<proteinExistence type="predicted"/>